<dbReference type="PANTHER" id="PTHR46167">
    <property type="entry name" value="N-LYSINE METHYLTRANSFERASE KMT5A"/>
    <property type="match status" value="1"/>
</dbReference>
<sequence>MTLPWQQNNSCLRVCVSLSPFCAGVIATMPFSKGDVICDYHGKLISESEGKRLMDAVQEGEMCYLFFVRGRLGTKLCVDSQNFPCECHPGKDTFGRRMNHSGKAANVKPVVFQLSFPDGAKDTVLFLAQRNIAVNEELLWDYGVRRRSFGEEGMDLTCRGRCTLLLASLRTSSISVSVPL</sequence>
<dbReference type="GO" id="GO:0006357">
    <property type="term" value="P:regulation of transcription by RNA polymerase II"/>
    <property type="evidence" value="ECO:0007669"/>
    <property type="project" value="TreeGrafter"/>
</dbReference>
<dbReference type="GO" id="GO:0042799">
    <property type="term" value="F:histone H4K20 methyltransferase activity"/>
    <property type="evidence" value="ECO:0007669"/>
    <property type="project" value="TreeGrafter"/>
</dbReference>
<dbReference type="Gene3D" id="2.170.270.10">
    <property type="entry name" value="SET domain"/>
    <property type="match status" value="1"/>
</dbReference>
<dbReference type="GO" id="GO:0005634">
    <property type="term" value="C:nucleus"/>
    <property type="evidence" value="ECO:0007669"/>
    <property type="project" value="TreeGrafter"/>
</dbReference>
<dbReference type="PROSITE" id="PS50280">
    <property type="entry name" value="SET"/>
    <property type="match status" value="1"/>
</dbReference>
<dbReference type="GO" id="GO:0005700">
    <property type="term" value="C:polytene chromosome"/>
    <property type="evidence" value="ECO:0007669"/>
    <property type="project" value="TreeGrafter"/>
</dbReference>
<keyword evidence="3" id="KW-1185">Reference proteome</keyword>
<evidence type="ECO:0000313" key="2">
    <source>
        <dbReference type="Ensembl" id="ENSGMOP00000031944.1"/>
    </source>
</evidence>
<dbReference type="AlphaFoldDB" id="A0A8C5AI41"/>
<dbReference type="Pfam" id="PF00856">
    <property type="entry name" value="SET"/>
    <property type="match status" value="1"/>
</dbReference>
<dbReference type="InterPro" id="IPR051760">
    <property type="entry name" value="KMT5A"/>
</dbReference>
<reference evidence="2" key="2">
    <citation type="submission" date="2025-09" db="UniProtKB">
        <authorList>
            <consortium name="Ensembl"/>
        </authorList>
    </citation>
    <scope>IDENTIFICATION</scope>
</reference>
<evidence type="ECO:0000259" key="1">
    <source>
        <dbReference type="PROSITE" id="PS50280"/>
    </source>
</evidence>
<dbReference type="InterPro" id="IPR046341">
    <property type="entry name" value="SET_dom_sf"/>
</dbReference>
<dbReference type="Ensembl" id="ENSGMOT00000057491.1">
    <property type="protein sequence ID" value="ENSGMOP00000031944.1"/>
    <property type="gene ID" value="ENSGMOG00000025516.1"/>
</dbReference>
<dbReference type="SUPFAM" id="SSF82199">
    <property type="entry name" value="SET domain"/>
    <property type="match status" value="1"/>
</dbReference>
<protein>
    <recommendedName>
        <fullName evidence="1">SET domain-containing protein</fullName>
    </recommendedName>
</protein>
<accession>A0A8C5AI41</accession>
<dbReference type="SMART" id="SM00317">
    <property type="entry name" value="SET"/>
    <property type="match status" value="1"/>
</dbReference>
<dbReference type="PANTHER" id="PTHR46167:SF1">
    <property type="entry name" value="N-LYSINE METHYLTRANSFERASE KMT5A"/>
    <property type="match status" value="1"/>
</dbReference>
<feature type="domain" description="SET" evidence="1">
    <location>
        <begin position="12"/>
        <end position="143"/>
    </location>
</feature>
<dbReference type="InterPro" id="IPR001214">
    <property type="entry name" value="SET_dom"/>
</dbReference>
<dbReference type="Proteomes" id="UP000694546">
    <property type="component" value="Chromosome 7"/>
</dbReference>
<dbReference type="GO" id="GO:0043516">
    <property type="term" value="P:regulation of DNA damage response, signal transduction by p53 class mediator"/>
    <property type="evidence" value="ECO:0007669"/>
    <property type="project" value="TreeGrafter"/>
</dbReference>
<reference evidence="2" key="1">
    <citation type="submission" date="2025-08" db="UniProtKB">
        <authorList>
            <consortium name="Ensembl"/>
        </authorList>
    </citation>
    <scope>IDENTIFICATION</scope>
</reference>
<dbReference type="OMA" id="FIAIRNI"/>
<organism evidence="2 3">
    <name type="scientific">Gadus morhua</name>
    <name type="common">Atlantic cod</name>
    <dbReference type="NCBI Taxonomy" id="8049"/>
    <lineage>
        <taxon>Eukaryota</taxon>
        <taxon>Metazoa</taxon>
        <taxon>Chordata</taxon>
        <taxon>Craniata</taxon>
        <taxon>Vertebrata</taxon>
        <taxon>Euteleostomi</taxon>
        <taxon>Actinopterygii</taxon>
        <taxon>Neopterygii</taxon>
        <taxon>Teleostei</taxon>
        <taxon>Neoteleostei</taxon>
        <taxon>Acanthomorphata</taxon>
        <taxon>Zeiogadaria</taxon>
        <taxon>Gadariae</taxon>
        <taxon>Gadiformes</taxon>
        <taxon>Gadoidei</taxon>
        <taxon>Gadidae</taxon>
        <taxon>Gadus</taxon>
    </lineage>
</organism>
<evidence type="ECO:0000313" key="3">
    <source>
        <dbReference type="Proteomes" id="UP000694546"/>
    </source>
</evidence>
<dbReference type="GeneTree" id="ENSGT01050000245291"/>
<proteinExistence type="predicted"/>
<name>A0A8C5AI41_GADMO</name>